<evidence type="ECO:0000313" key="1">
    <source>
        <dbReference type="EMBL" id="AEI50326.1"/>
    </source>
</evidence>
<dbReference type="EMBL" id="CP002859">
    <property type="protein sequence ID" value="AEI50326.1"/>
    <property type="molecule type" value="Genomic_DNA"/>
</dbReference>
<reference evidence="1 2" key="2">
    <citation type="journal article" date="2012" name="Stand. Genomic Sci.">
        <title>Complete genome sequence of the aquatic bacterium Runella slithyformis type strain (LSU 4(T)).</title>
        <authorList>
            <person name="Copeland A."/>
            <person name="Zhang X."/>
            <person name="Misra M."/>
            <person name="Lapidus A."/>
            <person name="Nolan M."/>
            <person name="Lucas S."/>
            <person name="Deshpande S."/>
            <person name="Cheng J.F."/>
            <person name="Tapia R."/>
            <person name="Goodwin L.A."/>
            <person name="Pitluck S."/>
            <person name="Liolios K."/>
            <person name="Pagani I."/>
            <person name="Ivanova N."/>
            <person name="Mikhailova N."/>
            <person name="Pati A."/>
            <person name="Chen A."/>
            <person name="Palaniappan K."/>
            <person name="Land M."/>
            <person name="Hauser L."/>
            <person name="Pan C."/>
            <person name="Jeffries C.D."/>
            <person name="Detter J.C."/>
            <person name="Brambilla E.M."/>
            <person name="Rohde M."/>
            <person name="Djao O.D."/>
            <person name="Goker M."/>
            <person name="Sikorski J."/>
            <person name="Tindall B.J."/>
            <person name="Woyke T."/>
            <person name="Bristow J."/>
            <person name="Eisen J.A."/>
            <person name="Markowitz V."/>
            <person name="Hugenholtz P."/>
            <person name="Kyrpides N.C."/>
            <person name="Klenk H.P."/>
            <person name="Mavromatis K."/>
        </authorList>
    </citation>
    <scope>NUCLEOTIDE SEQUENCE [LARGE SCALE GENOMIC DNA]</scope>
    <source>
        <strain evidence="2">ATCC 29530 / DSM 19594 / LMG 11500 / NCIMB 11436 / LSU 4</strain>
    </source>
</reference>
<dbReference type="AlphaFoldDB" id="A0A7U3ZN89"/>
<reference evidence="2" key="1">
    <citation type="submission" date="2011-06" db="EMBL/GenBank/DDBJ databases">
        <title>The complete genome of chromosome of Runella slithyformis DSM 19594.</title>
        <authorList>
            <consortium name="US DOE Joint Genome Institute (JGI-PGF)"/>
            <person name="Lucas S."/>
            <person name="Han J."/>
            <person name="Lapidus A."/>
            <person name="Bruce D."/>
            <person name="Goodwin L."/>
            <person name="Pitluck S."/>
            <person name="Peters L."/>
            <person name="Kyrpides N."/>
            <person name="Mavromatis K."/>
            <person name="Ivanova N."/>
            <person name="Ovchinnikova G."/>
            <person name="Zhang X."/>
            <person name="Misra M."/>
            <person name="Detter J.C."/>
            <person name="Tapia R."/>
            <person name="Han C."/>
            <person name="Land M."/>
            <person name="Hauser L."/>
            <person name="Markowitz V."/>
            <person name="Cheng J.-F."/>
            <person name="Hugenholtz P."/>
            <person name="Woyke T."/>
            <person name="Wu D."/>
            <person name="Tindall B."/>
            <person name="Faehrich R."/>
            <person name="Brambilla E."/>
            <person name="Klenk H.-P."/>
            <person name="Eisen J.A."/>
        </authorList>
    </citation>
    <scope>NUCLEOTIDE SEQUENCE [LARGE SCALE GENOMIC DNA]</scope>
    <source>
        <strain evidence="2">ATCC 29530 / DSM 19594 / LMG 11500 / NCIMB 11436 / LSU 4</strain>
    </source>
</reference>
<dbReference type="KEGG" id="rsi:Runsl_3973"/>
<sequence length="70" mass="7950">MKLCLTSTRFRTKICVFTLGTVGLYKSVFDPSDLSFGLLNLTICYGLADWDHGDYSVFSNKKTHELLVLR</sequence>
<protein>
    <submittedName>
        <fullName evidence="1">Uncharacterized protein</fullName>
    </submittedName>
</protein>
<dbReference type="Proteomes" id="UP000000493">
    <property type="component" value="Chromosome"/>
</dbReference>
<keyword evidence="2" id="KW-1185">Reference proteome</keyword>
<accession>A0A7U3ZN89</accession>
<name>A0A7U3ZN89_RUNSL</name>
<proteinExistence type="predicted"/>
<organism evidence="1 2">
    <name type="scientific">Runella slithyformis (strain ATCC 29530 / DSM 19594 / LMG 11500 / NCIMB 11436 / LSU 4)</name>
    <dbReference type="NCBI Taxonomy" id="761193"/>
    <lineage>
        <taxon>Bacteria</taxon>
        <taxon>Pseudomonadati</taxon>
        <taxon>Bacteroidota</taxon>
        <taxon>Cytophagia</taxon>
        <taxon>Cytophagales</taxon>
        <taxon>Spirosomataceae</taxon>
        <taxon>Runella</taxon>
    </lineage>
</organism>
<evidence type="ECO:0000313" key="2">
    <source>
        <dbReference type="Proteomes" id="UP000000493"/>
    </source>
</evidence>
<gene>
    <name evidence="1" type="ordered locus">Runsl_3973</name>
</gene>